<evidence type="ECO:0000256" key="9">
    <source>
        <dbReference type="ARBA" id="ARBA00022833"/>
    </source>
</evidence>
<proteinExistence type="inferred from homology"/>
<dbReference type="InterPro" id="IPR007484">
    <property type="entry name" value="Peptidase_M28"/>
</dbReference>
<keyword evidence="19" id="KW-1185">Reference proteome</keyword>
<reference evidence="18 19" key="1">
    <citation type="journal article" date="2019" name="Nat. Ecol. Evol.">
        <title>Megaphylogeny resolves global patterns of mushroom evolution.</title>
        <authorList>
            <person name="Varga T."/>
            <person name="Krizsan K."/>
            <person name="Foldi C."/>
            <person name="Dima B."/>
            <person name="Sanchez-Garcia M."/>
            <person name="Sanchez-Ramirez S."/>
            <person name="Szollosi G.J."/>
            <person name="Szarkandi J.G."/>
            <person name="Papp V."/>
            <person name="Albert L."/>
            <person name="Andreopoulos W."/>
            <person name="Angelini C."/>
            <person name="Antonin V."/>
            <person name="Barry K.W."/>
            <person name="Bougher N.L."/>
            <person name="Buchanan P."/>
            <person name="Buyck B."/>
            <person name="Bense V."/>
            <person name="Catcheside P."/>
            <person name="Chovatia M."/>
            <person name="Cooper J."/>
            <person name="Damon W."/>
            <person name="Desjardin D."/>
            <person name="Finy P."/>
            <person name="Geml J."/>
            <person name="Haridas S."/>
            <person name="Hughes K."/>
            <person name="Justo A."/>
            <person name="Karasinski D."/>
            <person name="Kautmanova I."/>
            <person name="Kiss B."/>
            <person name="Kocsube S."/>
            <person name="Kotiranta H."/>
            <person name="LaButti K.M."/>
            <person name="Lechner B.E."/>
            <person name="Liimatainen K."/>
            <person name="Lipzen A."/>
            <person name="Lukacs Z."/>
            <person name="Mihaltcheva S."/>
            <person name="Morgado L.N."/>
            <person name="Niskanen T."/>
            <person name="Noordeloos M.E."/>
            <person name="Ohm R.A."/>
            <person name="Ortiz-Santana B."/>
            <person name="Ovrebo C."/>
            <person name="Racz N."/>
            <person name="Riley R."/>
            <person name="Savchenko A."/>
            <person name="Shiryaev A."/>
            <person name="Soop K."/>
            <person name="Spirin V."/>
            <person name="Szebenyi C."/>
            <person name="Tomsovsky M."/>
            <person name="Tulloss R.E."/>
            <person name="Uehling J."/>
            <person name="Grigoriev I.V."/>
            <person name="Vagvolgyi C."/>
            <person name="Papp T."/>
            <person name="Martin F.M."/>
            <person name="Miettinen O."/>
            <person name="Hibbett D.S."/>
            <person name="Nagy L.G."/>
        </authorList>
    </citation>
    <scope>NUCLEOTIDE SEQUENCE [LARGE SCALE GENOMIC DNA]</scope>
    <source>
        <strain evidence="18 19">CBS 121175</strain>
    </source>
</reference>
<dbReference type="AlphaFoldDB" id="A0A5C3KK27"/>
<evidence type="ECO:0000256" key="3">
    <source>
        <dbReference type="ARBA" id="ARBA00010918"/>
    </source>
</evidence>
<dbReference type="InterPro" id="IPR048024">
    <property type="entry name" value="Fxna-like_M28_dom"/>
</dbReference>
<evidence type="ECO:0000256" key="8">
    <source>
        <dbReference type="ARBA" id="ARBA00022824"/>
    </source>
</evidence>
<keyword evidence="11" id="KW-0482">Metalloprotease</keyword>
<evidence type="ECO:0000256" key="15">
    <source>
        <dbReference type="SAM" id="Phobius"/>
    </source>
</evidence>
<dbReference type="STRING" id="230819.A0A5C3KK27"/>
<evidence type="ECO:0000256" key="10">
    <source>
        <dbReference type="ARBA" id="ARBA00022989"/>
    </source>
</evidence>
<organism evidence="18 19">
    <name type="scientific">Coprinopsis marcescibilis</name>
    <name type="common">Agaric fungus</name>
    <name type="synonym">Psathyrella marcescibilis</name>
    <dbReference type="NCBI Taxonomy" id="230819"/>
    <lineage>
        <taxon>Eukaryota</taxon>
        <taxon>Fungi</taxon>
        <taxon>Dikarya</taxon>
        <taxon>Basidiomycota</taxon>
        <taxon>Agaricomycotina</taxon>
        <taxon>Agaricomycetes</taxon>
        <taxon>Agaricomycetidae</taxon>
        <taxon>Agaricales</taxon>
        <taxon>Agaricineae</taxon>
        <taxon>Psathyrellaceae</taxon>
        <taxon>Coprinopsis</taxon>
    </lineage>
</organism>
<dbReference type="EMBL" id="ML210306">
    <property type="protein sequence ID" value="TFK20267.1"/>
    <property type="molecule type" value="Genomic_DNA"/>
</dbReference>
<evidence type="ECO:0000256" key="4">
    <source>
        <dbReference type="ARBA" id="ARBA00022670"/>
    </source>
</evidence>
<dbReference type="CDD" id="cd03875">
    <property type="entry name" value="M28_Fxna_like"/>
    <property type="match status" value="1"/>
</dbReference>
<comment type="cofactor">
    <cofactor evidence="1">
        <name>Zn(2+)</name>
        <dbReference type="ChEBI" id="CHEBI:29105"/>
    </cofactor>
</comment>
<feature type="transmembrane region" description="Helical" evidence="15">
    <location>
        <begin position="373"/>
        <end position="390"/>
    </location>
</feature>
<name>A0A5C3KK27_COPMA</name>
<evidence type="ECO:0000256" key="7">
    <source>
        <dbReference type="ARBA" id="ARBA00022801"/>
    </source>
</evidence>
<keyword evidence="13" id="KW-0325">Glycoprotein</keyword>
<evidence type="ECO:0000256" key="5">
    <source>
        <dbReference type="ARBA" id="ARBA00022692"/>
    </source>
</evidence>
<evidence type="ECO:0000256" key="11">
    <source>
        <dbReference type="ARBA" id="ARBA00023049"/>
    </source>
</evidence>
<dbReference type="PANTHER" id="PTHR12147:SF22">
    <property type="entry name" value="ENDOPLASMIC RETICULUM METALLOPEPTIDASE 1"/>
    <property type="match status" value="1"/>
</dbReference>
<dbReference type="Proteomes" id="UP000307440">
    <property type="component" value="Unassembled WGS sequence"/>
</dbReference>
<evidence type="ECO:0000313" key="19">
    <source>
        <dbReference type="Proteomes" id="UP000307440"/>
    </source>
</evidence>
<keyword evidence="8" id="KW-0256">Endoplasmic reticulum</keyword>
<evidence type="ECO:0000256" key="12">
    <source>
        <dbReference type="ARBA" id="ARBA00023136"/>
    </source>
</evidence>
<comment type="similarity">
    <text evidence="3 14">Belongs to the peptidase M28 family.</text>
</comment>
<sequence>MTNTKRWGPVRSLLLLSPVFIGIPLLALWNHTNLPKPITEPFDPVTGLPQISESNILGVAKYLSEDIGYRTVGTKEHALGDAWLFNQVQLFQEECESIVYSTGRQLECEIWRQQGGGSHRFDMMGKRLYKTYVNLTNIIVRISDGTDEGKQHALLVNSHLDSTLPSPGAADDGISVGVMLDSMRVLLHTPDWSPKHAVIFLFNNAEESLQDGSHLYATQHPTASTARAVINLEAAGTTGRELLFQATSDEMINAYSHVPRPYGTVFANDIFSSGILLSDTDFRQFEEYMRIPGLDMAIVGNSYLYHMRKDLVENIEVGVAQHMGENTLALIKHLTSDVSTLPKLADGHSPPQTVYLAYLGGMWMSYSFKTAKVLYTAIFAAAVVFAKMTYVPCPGSRKNEGFWAVQTQGAVAVLTAILCAILVPNLVALLMRFVLGKAMSWFSNPLVPVALYGPAAILGALASQYFSIDTVHEQTLFTSMLLMQTFAALAIQLLGIGSAALFFMNSVPIFIVLLLNPLLSSNPKAREISMGTYFLGQIFPLLTGSLLSIPTLEVFVPLTGRMGADVPSDNLIATLIAVLGAPALPLLLPLSHRFGKRALVRGILLMTIVTSVSIAYFATRQPFDEMHQKRLFVIHMENVTTNEQHLHLAAADGAPGFDLLVEEIVREFGTTEHAPAPVVMNDHNSDWDSLYPFSAFLSPFKVPLAVPPNYVSQWKSSSKFLVSALNETTDLVLGTRSFTIKVDHPGAIWTAIAFDAHVLKWSLDNNPPNEFARHHVKEASFYGTDVYSLDLTIKLTPQNPAGRLKVNFVGLQENGMWPAKKSVKEQGGAAMALFEKLDRWLDEKTGGTVDALLMGCVGGVTVI</sequence>
<dbReference type="GO" id="GO:0046872">
    <property type="term" value="F:metal ion binding"/>
    <property type="evidence" value="ECO:0007669"/>
    <property type="project" value="UniProtKB-KW"/>
</dbReference>
<comment type="subcellular location">
    <subcellularLocation>
        <location evidence="2">Endoplasmic reticulum membrane</location>
        <topology evidence="2">Multi-pass membrane protein</topology>
    </subcellularLocation>
</comment>
<dbReference type="Pfam" id="PF04389">
    <property type="entry name" value="Peptidase_M28"/>
    <property type="match status" value="1"/>
</dbReference>
<evidence type="ECO:0000259" key="17">
    <source>
        <dbReference type="Pfam" id="PF22249"/>
    </source>
</evidence>
<dbReference type="GO" id="GO:0006508">
    <property type="term" value="P:proteolysis"/>
    <property type="evidence" value="ECO:0007669"/>
    <property type="project" value="UniProtKB-KW"/>
</dbReference>
<feature type="transmembrane region" description="Helical" evidence="15">
    <location>
        <begin position="446"/>
        <end position="466"/>
    </location>
</feature>
<feature type="transmembrane region" description="Helical" evidence="15">
    <location>
        <begin position="598"/>
        <end position="618"/>
    </location>
</feature>
<evidence type="ECO:0000259" key="16">
    <source>
        <dbReference type="Pfam" id="PF04389"/>
    </source>
</evidence>
<evidence type="ECO:0000256" key="2">
    <source>
        <dbReference type="ARBA" id="ARBA00004477"/>
    </source>
</evidence>
<dbReference type="OrthoDB" id="76293at2759"/>
<evidence type="ECO:0000256" key="6">
    <source>
        <dbReference type="ARBA" id="ARBA00022723"/>
    </source>
</evidence>
<evidence type="ECO:0000256" key="1">
    <source>
        <dbReference type="ARBA" id="ARBA00001947"/>
    </source>
</evidence>
<feature type="domain" description="Endoplasmic reticulum metallopeptidase 1/1-A TM" evidence="17">
    <location>
        <begin position="413"/>
        <end position="578"/>
    </location>
</feature>
<dbReference type="FunFam" id="3.40.630.10:FF:000008">
    <property type="entry name" value="Endoplasmic reticulum metallopeptidase 1"/>
    <property type="match status" value="1"/>
</dbReference>
<evidence type="ECO:0000256" key="14">
    <source>
        <dbReference type="RuleBase" id="RU361240"/>
    </source>
</evidence>
<feature type="domain" description="Peptidase M28" evidence="16">
    <location>
        <begin position="137"/>
        <end position="330"/>
    </location>
</feature>
<feature type="transmembrane region" description="Helical" evidence="15">
    <location>
        <begin position="531"/>
        <end position="551"/>
    </location>
</feature>
<keyword evidence="4 14" id="KW-0645">Protease</keyword>
<evidence type="ECO:0000256" key="13">
    <source>
        <dbReference type="ARBA" id="ARBA00023180"/>
    </source>
</evidence>
<feature type="transmembrane region" description="Helical" evidence="15">
    <location>
        <begin position="410"/>
        <end position="434"/>
    </location>
</feature>
<keyword evidence="10 15" id="KW-1133">Transmembrane helix</keyword>
<keyword evidence="6 14" id="KW-0479">Metal-binding</keyword>
<dbReference type="EC" id="3.4.-.-" evidence="14"/>
<keyword evidence="5 15" id="KW-0812">Transmembrane</keyword>
<dbReference type="SUPFAM" id="SSF53187">
    <property type="entry name" value="Zn-dependent exopeptidases"/>
    <property type="match status" value="1"/>
</dbReference>
<protein>
    <recommendedName>
        <fullName evidence="14">Peptide hydrolase</fullName>
        <ecNumber evidence="14">3.4.-.-</ecNumber>
    </recommendedName>
</protein>
<accession>A0A5C3KK27</accession>
<dbReference type="InterPro" id="IPR045175">
    <property type="entry name" value="M28_fam"/>
</dbReference>
<keyword evidence="7 14" id="KW-0378">Hydrolase</keyword>
<feature type="transmembrane region" description="Helical" evidence="15">
    <location>
        <begin position="571"/>
        <end position="591"/>
    </location>
</feature>
<feature type="transmembrane region" description="Helical" evidence="15">
    <location>
        <begin position="12"/>
        <end position="29"/>
    </location>
</feature>
<keyword evidence="9 14" id="KW-0862">Zinc</keyword>
<dbReference type="InterPro" id="IPR053974">
    <property type="entry name" value="ERMP1_1-A_TM"/>
</dbReference>
<feature type="transmembrane region" description="Helical" evidence="15">
    <location>
        <begin position="486"/>
        <end position="519"/>
    </location>
</feature>
<dbReference type="Pfam" id="PF22249">
    <property type="entry name" value="ERMP1-TM"/>
    <property type="match status" value="1"/>
</dbReference>
<gene>
    <name evidence="18" type="ORF">FA15DRAFT_673638</name>
</gene>
<evidence type="ECO:0000313" key="18">
    <source>
        <dbReference type="EMBL" id="TFK20267.1"/>
    </source>
</evidence>
<dbReference type="Gene3D" id="3.40.630.10">
    <property type="entry name" value="Zn peptidases"/>
    <property type="match status" value="1"/>
</dbReference>
<dbReference type="GO" id="GO:0008235">
    <property type="term" value="F:metalloexopeptidase activity"/>
    <property type="evidence" value="ECO:0007669"/>
    <property type="project" value="InterPro"/>
</dbReference>
<dbReference type="PANTHER" id="PTHR12147">
    <property type="entry name" value="METALLOPEPTIDASE M28 FAMILY MEMBER"/>
    <property type="match status" value="1"/>
</dbReference>
<dbReference type="GO" id="GO:0005789">
    <property type="term" value="C:endoplasmic reticulum membrane"/>
    <property type="evidence" value="ECO:0007669"/>
    <property type="project" value="UniProtKB-SubCell"/>
</dbReference>
<keyword evidence="12 15" id="KW-0472">Membrane</keyword>